<evidence type="ECO:0000313" key="2">
    <source>
        <dbReference type="Proteomes" id="UP001148662"/>
    </source>
</evidence>
<name>A0ACC1TA00_9APHY</name>
<comment type="caution">
    <text evidence="1">The sequence shown here is derived from an EMBL/GenBank/DDBJ whole genome shotgun (WGS) entry which is preliminary data.</text>
</comment>
<organism evidence="1 2">
    <name type="scientific">Phlebia brevispora</name>
    <dbReference type="NCBI Taxonomy" id="194682"/>
    <lineage>
        <taxon>Eukaryota</taxon>
        <taxon>Fungi</taxon>
        <taxon>Dikarya</taxon>
        <taxon>Basidiomycota</taxon>
        <taxon>Agaricomycotina</taxon>
        <taxon>Agaricomycetes</taxon>
        <taxon>Polyporales</taxon>
        <taxon>Meruliaceae</taxon>
        <taxon>Phlebia</taxon>
    </lineage>
</organism>
<evidence type="ECO:0000313" key="1">
    <source>
        <dbReference type="EMBL" id="KAJ3556533.1"/>
    </source>
</evidence>
<dbReference type="EMBL" id="JANHOG010000233">
    <property type="protein sequence ID" value="KAJ3556533.1"/>
    <property type="molecule type" value="Genomic_DNA"/>
</dbReference>
<proteinExistence type="predicted"/>
<keyword evidence="2" id="KW-1185">Reference proteome</keyword>
<sequence length="422" mass="47259">MCPQSLQNMTLNQRQEHYDTHFSGEAEGSSSTTPVKSSLRASSLKAGSALKRKRRDEDEDLFWHPSQTTPPPPNFTPGLIPLLKKALTKTHDKGHTQRAYLCCPQAVHVSSQSWGQGMGLYRNFEMACIPLMEEQRQPMYFALLDAPIPPGVMRLQTWLENAWKDAGYDPEGAEHFKHKLVGTKKWIGTGGKRTTCTSLSLLAAYRRDPLVKWIVSYFTQEPPKQATVNEALRAATPVIITDKLPIVLQHLGHSRTVVGYEKCRDGTIALLMFDPSRPIKPSGLRQLALNPLPSSDSASPSTHKYALSPKNLLNHVFSSNKREKREESRAMPNGPVTKRTRSGDEPEIIVIDDDDDGEATSNRTVTGAVPSEGDLVQLLKLLRVHTSSLRKDKYQVLYFPVTDPLDETRRRLRQNVTSMKVS</sequence>
<dbReference type="Proteomes" id="UP001148662">
    <property type="component" value="Unassembled WGS sequence"/>
</dbReference>
<reference evidence="1" key="1">
    <citation type="submission" date="2022-07" db="EMBL/GenBank/DDBJ databases">
        <title>Genome Sequence of Phlebia brevispora.</title>
        <authorList>
            <person name="Buettner E."/>
        </authorList>
    </citation>
    <scope>NUCLEOTIDE SEQUENCE</scope>
    <source>
        <strain evidence="1">MPL23</strain>
    </source>
</reference>
<accession>A0ACC1TA00</accession>
<gene>
    <name evidence="1" type="ORF">NM688_g1977</name>
</gene>
<protein>
    <submittedName>
        <fullName evidence="1">Uncharacterized protein</fullName>
    </submittedName>
</protein>